<feature type="transmembrane region" description="Helical" evidence="5">
    <location>
        <begin position="95"/>
        <end position="117"/>
    </location>
</feature>
<sequence>MDEIRRLFAAYIASHPVVETAFWLTALILAAVVVNFVVKVALVRILNRLISGLSFINGPDLVKSGVIARLANAAPAMVIASWIDAVPGLPAGIALIVRNVANAFNILVFALALTALLKLGEKLWQQRANGTGRSVKGYVQIAIIVVYVIAAILMVAAILDRSPMILLSGLGALTAVLLLVFQDTLLSLVASIQISSTDIVRVGDWIEIPTMNANGTVRELSLYSVTVRNWDNTYTTFPVRKLVSEPFKNWRGMQESGGRRIQRALYIDQNTVRFLTDAERAEFSHLRRLTDFIAERTKEIDAWNARLGPAAAIPANRKRMTNLGIFRAYVENYLRDHAAIRQDMLLMVRQLAPGSDGLPLEIYCFTSNTALADFEATQSDIFDHLLAILPDFGLNVFQAPSGRDFSSLSSDLQADRAAQAAPKA</sequence>
<dbReference type="Proteomes" id="UP000285710">
    <property type="component" value="Unassembled WGS sequence"/>
</dbReference>
<accession>A0A443J1X0</accession>
<dbReference type="SUPFAM" id="SSF50182">
    <property type="entry name" value="Sm-like ribonucleoproteins"/>
    <property type="match status" value="1"/>
</dbReference>
<comment type="subcellular location">
    <subcellularLocation>
        <location evidence="1">Membrane</location>
    </subcellularLocation>
</comment>
<evidence type="ECO:0000259" key="6">
    <source>
        <dbReference type="Pfam" id="PF00924"/>
    </source>
</evidence>
<evidence type="ECO:0000313" key="7">
    <source>
        <dbReference type="EMBL" id="RWR14336.1"/>
    </source>
</evidence>
<keyword evidence="3 5" id="KW-1133">Transmembrane helix</keyword>
<dbReference type="PANTHER" id="PTHR30414">
    <property type="entry name" value="MINICONDUCTANCE MECHANOSENSITIVE CHANNEL YBDG"/>
    <property type="match status" value="1"/>
</dbReference>
<keyword evidence="8" id="KW-1185">Reference proteome</keyword>
<feature type="transmembrane region" description="Helical" evidence="5">
    <location>
        <begin position="138"/>
        <end position="158"/>
    </location>
</feature>
<name>A0A443J1X0_9RHOB</name>
<gene>
    <name evidence="7" type="ORF">D2T33_03750</name>
</gene>
<protein>
    <submittedName>
        <fullName evidence="7">Mechanosensitive ion channel</fullName>
    </submittedName>
</protein>
<organism evidence="7 8">
    <name type="scientific">Paenirhodobacter populi</name>
    <dbReference type="NCBI Taxonomy" id="2306993"/>
    <lineage>
        <taxon>Bacteria</taxon>
        <taxon>Pseudomonadati</taxon>
        <taxon>Pseudomonadota</taxon>
        <taxon>Alphaproteobacteria</taxon>
        <taxon>Rhodobacterales</taxon>
        <taxon>Rhodobacter group</taxon>
        <taxon>Paenirhodobacter</taxon>
    </lineage>
</organism>
<dbReference type="AlphaFoldDB" id="A0A443J1X0"/>
<feature type="domain" description="Mechanosensitive ion channel MscS" evidence="6">
    <location>
        <begin position="183"/>
        <end position="251"/>
    </location>
</feature>
<proteinExistence type="predicted"/>
<feature type="transmembrane region" description="Helical" evidence="5">
    <location>
        <begin position="20"/>
        <end position="46"/>
    </location>
</feature>
<evidence type="ECO:0000256" key="2">
    <source>
        <dbReference type="ARBA" id="ARBA00022692"/>
    </source>
</evidence>
<evidence type="ECO:0000313" key="8">
    <source>
        <dbReference type="Proteomes" id="UP000285710"/>
    </source>
</evidence>
<evidence type="ECO:0000256" key="3">
    <source>
        <dbReference type="ARBA" id="ARBA00022989"/>
    </source>
</evidence>
<dbReference type="GO" id="GO:0005886">
    <property type="term" value="C:plasma membrane"/>
    <property type="evidence" value="ECO:0007669"/>
    <property type="project" value="TreeGrafter"/>
</dbReference>
<dbReference type="InterPro" id="IPR023408">
    <property type="entry name" value="MscS_beta-dom_sf"/>
</dbReference>
<reference evidence="7 8" key="2">
    <citation type="submission" date="2019-01" db="EMBL/GenBank/DDBJ databases">
        <authorList>
            <person name="Li Y."/>
        </authorList>
    </citation>
    <scope>NUCLEOTIDE SEQUENCE [LARGE SCALE GENOMIC DNA]</scope>
    <source>
        <strain evidence="7 8">2D-5</strain>
    </source>
</reference>
<keyword evidence="2 5" id="KW-0812">Transmembrane</keyword>
<comment type="caution">
    <text evidence="7">The sequence shown here is derived from an EMBL/GenBank/DDBJ whole genome shotgun (WGS) entry which is preliminary data.</text>
</comment>
<dbReference type="InterPro" id="IPR006685">
    <property type="entry name" value="MscS_channel_2nd"/>
</dbReference>
<feature type="transmembrane region" description="Helical" evidence="5">
    <location>
        <begin position="164"/>
        <end position="181"/>
    </location>
</feature>
<evidence type="ECO:0000256" key="4">
    <source>
        <dbReference type="ARBA" id="ARBA00023136"/>
    </source>
</evidence>
<dbReference type="InterPro" id="IPR010920">
    <property type="entry name" value="LSM_dom_sf"/>
</dbReference>
<dbReference type="InterPro" id="IPR030192">
    <property type="entry name" value="YbdG"/>
</dbReference>
<dbReference type="RefSeq" id="WP_128268893.1">
    <property type="nucleotide sequence ID" value="NZ_SAUW01000003.1"/>
</dbReference>
<dbReference type="GO" id="GO:0071470">
    <property type="term" value="P:cellular response to osmotic stress"/>
    <property type="evidence" value="ECO:0007669"/>
    <property type="project" value="InterPro"/>
</dbReference>
<evidence type="ECO:0000256" key="5">
    <source>
        <dbReference type="SAM" id="Phobius"/>
    </source>
</evidence>
<dbReference type="EMBL" id="SAUW01000003">
    <property type="protein sequence ID" value="RWR14336.1"/>
    <property type="molecule type" value="Genomic_DNA"/>
</dbReference>
<reference evidence="7 8" key="1">
    <citation type="submission" date="2019-01" db="EMBL/GenBank/DDBJ databases">
        <title>Sinorhodobacter populi sp. nov. isolated from the symptomatic bark tissue of Populus euramericana canker.</title>
        <authorList>
            <person name="Xu G."/>
        </authorList>
    </citation>
    <scope>NUCLEOTIDE SEQUENCE [LARGE SCALE GENOMIC DNA]</scope>
    <source>
        <strain evidence="7 8">2D-5</strain>
    </source>
</reference>
<dbReference type="PANTHER" id="PTHR30414:SF0">
    <property type="entry name" value="MINICONDUCTANCE MECHANOSENSITIVE CHANNEL YBDG"/>
    <property type="match status" value="1"/>
</dbReference>
<dbReference type="Gene3D" id="2.30.30.60">
    <property type="match status" value="1"/>
</dbReference>
<dbReference type="GO" id="GO:0008381">
    <property type="term" value="F:mechanosensitive monoatomic ion channel activity"/>
    <property type="evidence" value="ECO:0007669"/>
    <property type="project" value="InterPro"/>
</dbReference>
<keyword evidence="4 5" id="KW-0472">Membrane</keyword>
<dbReference type="Pfam" id="PF00924">
    <property type="entry name" value="MS_channel_2nd"/>
    <property type="match status" value="1"/>
</dbReference>
<evidence type="ECO:0000256" key="1">
    <source>
        <dbReference type="ARBA" id="ARBA00004370"/>
    </source>
</evidence>